<sequence length="132" mass="14316">MSGKLITTTPSAALLVEEIVDRYGSVEQFCNQLRRDLDDPTVQLPRLTHFMPPDGPHPPPHLAWSQAPCAEPAPMTEAGATPPRPYGDAESPAVPDPASGGEPAPPTPSRAQPMTAEAHVRRSLWRRLLAWL</sequence>
<dbReference type="AlphaFoldDB" id="A0A2S6A933"/>
<evidence type="ECO:0000256" key="1">
    <source>
        <dbReference type="SAM" id="MobiDB-lite"/>
    </source>
</evidence>
<protein>
    <submittedName>
        <fullName evidence="2">Uncharacterized protein</fullName>
    </submittedName>
</protein>
<proteinExistence type="predicted"/>
<dbReference type="RefSeq" id="WP_064907710.1">
    <property type="nucleotide sequence ID" value="NZ_JAUJFK010000001.1"/>
</dbReference>
<accession>A0A2S6A933</accession>
<keyword evidence="3" id="KW-1185">Reference proteome</keyword>
<name>A0A2S6A933_9NOCA</name>
<feature type="region of interest" description="Disordered" evidence="1">
    <location>
        <begin position="44"/>
        <end position="119"/>
    </location>
</feature>
<dbReference type="EMBL" id="PSZD01000005">
    <property type="protein sequence ID" value="PPJ29739.1"/>
    <property type="molecule type" value="Genomic_DNA"/>
</dbReference>
<reference evidence="2 3" key="1">
    <citation type="submission" date="2018-02" db="EMBL/GenBank/DDBJ databases">
        <title>8 Nocardia nova and 1 Nocardia cyriacigeorgica strain used for evolution to TMP-SMX.</title>
        <authorList>
            <person name="Mehta H."/>
            <person name="Weng J."/>
            <person name="Shamoo Y."/>
        </authorList>
    </citation>
    <scope>NUCLEOTIDE SEQUENCE [LARGE SCALE GENOMIC DNA]</scope>
    <source>
        <strain evidence="2 3">BAA2227</strain>
    </source>
</reference>
<dbReference type="Proteomes" id="UP000238356">
    <property type="component" value="Unassembled WGS sequence"/>
</dbReference>
<comment type="caution">
    <text evidence="2">The sequence shown here is derived from an EMBL/GenBank/DDBJ whole genome shotgun (WGS) entry which is preliminary data.</text>
</comment>
<evidence type="ECO:0000313" key="3">
    <source>
        <dbReference type="Proteomes" id="UP000238356"/>
    </source>
</evidence>
<evidence type="ECO:0000313" key="2">
    <source>
        <dbReference type="EMBL" id="PPJ29739.1"/>
    </source>
</evidence>
<organism evidence="2 3">
    <name type="scientific">Nocardia nova</name>
    <dbReference type="NCBI Taxonomy" id="37330"/>
    <lineage>
        <taxon>Bacteria</taxon>
        <taxon>Bacillati</taxon>
        <taxon>Actinomycetota</taxon>
        <taxon>Actinomycetes</taxon>
        <taxon>Mycobacteriales</taxon>
        <taxon>Nocardiaceae</taxon>
        <taxon>Nocardia</taxon>
    </lineage>
</organism>
<gene>
    <name evidence="2" type="ORF">C5F51_09530</name>
</gene>